<proteinExistence type="predicted"/>
<name>A0A2M4B155_9DIPT</name>
<protein>
    <submittedName>
        <fullName evidence="3">Putative secreted protein</fullName>
    </submittedName>
</protein>
<keyword evidence="2" id="KW-0732">Signal</keyword>
<reference evidence="3" key="1">
    <citation type="submission" date="2018-01" db="EMBL/GenBank/DDBJ databases">
        <title>An insight into the sialome of Amazonian anophelines.</title>
        <authorList>
            <person name="Ribeiro J.M."/>
            <person name="Scarpassa V."/>
            <person name="Calvo E."/>
        </authorList>
    </citation>
    <scope>NUCLEOTIDE SEQUENCE</scope>
    <source>
        <tissue evidence="3">Salivary glands</tissue>
    </source>
</reference>
<feature type="chain" id="PRO_5014966962" evidence="2">
    <location>
        <begin position="22"/>
        <end position="69"/>
    </location>
</feature>
<dbReference type="EMBL" id="GGFK01013217">
    <property type="protein sequence ID" value="MBW46538.1"/>
    <property type="molecule type" value="Transcribed_RNA"/>
</dbReference>
<accession>A0A2M4B155</accession>
<evidence type="ECO:0000313" key="3">
    <source>
        <dbReference type="EMBL" id="MBW46538.1"/>
    </source>
</evidence>
<organism evidence="3">
    <name type="scientific">Anopheles triannulatus</name>
    <dbReference type="NCBI Taxonomy" id="58253"/>
    <lineage>
        <taxon>Eukaryota</taxon>
        <taxon>Metazoa</taxon>
        <taxon>Ecdysozoa</taxon>
        <taxon>Arthropoda</taxon>
        <taxon>Hexapoda</taxon>
        <taxon>Insecta</taxon>
        <taxon>Pterygota</taxon>
        <taxon>Neoptera</taxon>
        <taxon>Endopterygota</taxon>
        <taxon>Diptera</taxon>
        <taxon>Nematocera</taxon>
        <taxon>Culicoidea</taxon>
        <taxon>Culicidae</taxon>
        <taxon>Anophelinae</taxon>
        <taxon>Anopheles</taxon>
    </lineage>
</organism>
<feature type="signal peptide" evidence="2">
    <location>
        <begin position="1"/>
        <end position="21"/>
    </location>
</feature>
<evidence type="ECO:0000256" key="2">
    <source>
        <dbReference type="SAM" id="SignalP"/>
    </source>
</evidence>
<feature type="region of interest" description="Disordered" evidence="1">
    <location>
        <begin position="24"/>
        <end position="69"/>
    </location>
</feature>
<sequence>MFFLFFFLSSLSLCINYAVVGDTVGGGGNRARDEEKLETNNNTPRHTGYTPRDDNKQSANWRQRKGKDM</sequence>
<evidence type="ECO:0000256" key="1">
    <source>
        <dbReference type="SAM" id="MobiDB-lite"/>
    </source>
</evidence>
<dbReference type="AlphaFoldDB" id="A0A2M4B155"/>